<dbReference type="InterPro" id="IPR017900">
    <property type="entry name" value="4Fe4S_Fe_S_CS"/>
</dbReference>
<evidence type="ECO:0000313" key="7">
    <source>
        <dbReference type="EMBL" id="MCW7752704.1"/>
    </source>
</evidence>
<dbReference type="PANTHER" id="PTHR43255">
    <property type="entry name" value="IRON-SULFUR-BINDING OXIDOREDUCTASE FADF-RELATED-RELATED"/>
    <property type="match status" value="1"/>
</dbReference>
<evidence type="ECO:0000313" key="8">
    <source>
        <dbReference type="Proteomes" id="UP001209681"/>
    </source>
</evidence>
<evidence type="ECO:0000256" key="4">
    <source>
        <dbReference type="ARBA" id="ARBA00023004"/>
    </source>
</evidence>
<dbReference type="InterPro" id="IPR017896">
    <property type="entry name" value="4Fe4S_Fe-S-bd"/>
</dbReference>
<sequence length="379" mass="42053">MTRPVCPDTALLSKSCDACISCETCFTACCTFEATGNPESTPMNRLAIIHRLLSGEAVLEEDIRNIYTCTECGRCDTVCPMEIPISETIAEGKVPMVAMGFGPLPRHNDMIAAIFAKGNAVNKDAATRLDWLPAEERPLAPLERPCDTLLYMGCMASWVDKATARACYFLLKKAGVAFTLMEDEFCCGIYPYNAGKREEARSIFTSMQKKFAELGISRIIVPCAGCHRTFSTYYPRMLTDFTIQTVHISEFLLTLIEEKRLTFTPVSRTITFHDSCKLGRKSGIYEAPRKLLQHMGYRLKELPENRENSRCCGAGAGVRSFAADLSMDISQQLLADIHETLLVTTCPFCIFNLGYTAKKKGQNLHISHIASLACEQLAP</sequence>
<dbReference type="InterPro" id="IPR004017">
    <property type="entry name" value="Cys_rich_dom"/>
</dbReference>
<dbReference type="PROSITE" id="PS51379">
    <property type="entry name" value="4FE4S_FER_2"/>
    <property type="match status" value="1"/>
</dbReference>
<evidence type="ECO:0000259" key="6">
    <source>
        <dbReference type="PROSITE" id="PS51379"/>
    </source>
</evidence>
<dbReference type="Proteomes" id="UP001209681">
    <property type="component" value="Unassembled WGS sequence"/>
</dbReference>
<evidence type="ECO:0000256" key="2">
    <source>
        <dbReference type="ARBA" id="ARBA00022723"/>
    </source>
</evidence>
<dbReference type="Gene3D" id="1.10.1060.10">
    <property type="entry name" value="Alpha-helical ferredoxin"/>
    <property type="match status" value="1"/>
</dbReference>
<comment type="caution">
    <text evidence="7">The sequence shown here is derived from an EMBL/GenBank/DDBJ whole genome shotgun (WGS) entry which is preliminary data.</text>
</comment>
<keyword evidence="8" id="KW-1185">Reference proteome</keyword>
<evidence type="ECO:0000256" key="5">
    <source>
        <dbReference type="ARBA" id="ARBA00023014"/>
    </source>
</evidence>
<keyword evidence="2" id="KW-0479">Metal-binding</keyword>
<dbReference type="Pfam" id="PF02754">
    <property type="entry name" value="CCG"/>
    <property type="match status" value="2"/>
</dbReference>
<accession>A0ABT3N5H2</accession>
<keyword evidence="5" id="KW-0411">Iron-sulfur</keyword>
<feature type="domain" description="4Fe-4S ferredoxin-type" evidence="6">
    <location>
        <begin position="60"/>
        <end position="89"/>
    </location>
</feature>
<protein>
    <submittedName>
        <fullName evidence="7">(Fe-S)-binding protein</fullName>
    </submittedName>
</protein>
<dbReference type="PANTHER" id="PTHR43255:SF1">
    <property type="entry name" value="IRON-SULFUR-BINDING OXIDOREDUCTASE FADF-RELATED"/>
    <property type="match status" value="1"/>
</dbReference>
<evidence type="ECO:0000256" key="3">
    <source>
        <dbReference type="ARBA" id="ARBA00023002"/>
    </source>
</evidence>
<name>A0ABT3N5H2_9BACT</name>
<keyword evidence="1" id="KW-0004">4Fe-4S</keyword>
<organism evidence="7 8">
    <name type="scientific">Desulfobotulus pelophilus</name>
    <dbReference type="NCBI Taxonomy" id="2823377"/>
    <lineage>
        <taxon>Bacteria</taxon>
        <taxon>Pseudomonadati</taxon>
        <taxon>Thermodesulfobacteriota</taxon>
        <taxon>Desulfobacteria</taxon>
        <taxon>Desulfobacterales</taxon>
        <taxon>Desulfobacteraceae</taxon>
        <taxon>Desulfobotulus</taxon>
    </lineage>
</organism>
<dbReference type="RefSeq" id="WP_265423567.1">
    <property type="nucleotide sequence ID" value="NZ_JAPFPW010000001.1"/>
</dbReference>
<dbReference type="PROSITE" id="PS00198">
    <property type="entry name" value="4FE4S_FER_1"/>
    <property type="match status" value="1"/>
</dbReference>
<dbReference type="InterPro" id="IPR009051">
    <property type="entry name" value="Helical_ferredxn"/>
</dbReference>
<gene>
    <name evidence="7" type="ORF">OOT00_01735</name>
</gene>
<reference evidence="7 8" key="1">
    <citation type="submission" date="2022-11" db="EMBL/GenBank/DDBJ databases">
        <title>Desulfobotulus tamanensis H1 sp. nov. - anaerobic, alkaliphilic, sulphate reducing bacterium isolated from terrestrial mud volcano.</title>
        <authorList>
            <person name="Frolova A."/>
            <person name="Merkel A.Y."/>
            <person name="Slobodkin A.I."/>
        </authorList>
    </citation>
    <scope>NUCLEOTIDE SEQUENCE [LARGE SCALE GENOMIC DNA]</scope>
    <source>
        <strain evidence="7 8">H1</strain>
    </source>
</reference>
<proteinExistence type="predicted"/>
<keyword evidence="3" id="KW-0560">Oxidoreductase</keyword>
<dbReference type="EMBL" id="JAPFPW010000001">
    <property type="protein sequence ID" value="MCW7752704.1"/>
    <property type="molecule type" value="Genomic_DNA"/>
</dbReference>
<keyword evidence="4" id="KW-0408">Iron</keyword>
<dbReference type="SUPFAM" id="SSF46548">
    <property type="entry name" value="alpha-helical ferredoxin"/>
    <property type="match status" value="1"/>
</dbReference>
<dbReference type="Pfam" id="PF13183">
    <property type="entry name" value="Fer4_8"/>
    <property type="match status" value="1"/>
</dbReference>
<evidence type="ECO:0000256" key="1">
    <source>
        <dbReference type="ARBA" id="ARBA00022485"/>
    </source>
</evidence>
<dbReference type="InterPro" id="IPR051460">
    <property type="entry name" value="HdrC_iron-sulfur_subunit"/>
</dbReference>